<keyword evidence="6 8" id="KW-0503">Monooxygenase</keyword>
<keyword evidence="9" id="KW-0812">Transmembrane</keyword>
<evidence type="ECO:0000313" key="11">
    <source>
        <dbReference type="Proteomes" id="UP001321749"/>
    </source>
</evidence>
<dbReference type="InterPro" id="IPR050121">
    <property type="entry name" value="Cytochrome_P450_monoxygenase"/>
</dbReference>
<comment type="similarity">
    <text evidence="2 8">Belongs to the cytochrome P450 family.</text>
</comment>
<reference evidence="10" key="2">
    <citation type="submission" date="2023-06" db="EMBL/GenBank/DDBJ databases">
        <authorList>
            <consortium name="Lawrence Berkeley National Laboratory"/>
            <person name="Mondo S.J."/>
            <person name="Hensen N."/>
            <person name="Bonometti L."/>
            <person name="Westerberg I."/>
            <person name="Brannstrom I.O."/>
            <person name="Guillou S."/>
            <person name="Cros-Aarteil S."/>
            <person name="Calhoun S."/>
            <person name="Haridas S."/>
            <person name="Kuo A."/>
            <person name="Pangilinan J."/>
            <person name="Riley R."/>
            <person name="Labutti K."/>
            <person name="Andreopoulos B."/>
            <person name="Lipzen A."/>
            <person name="Chen C."/>
            <person name="Yanf M."/>
            <person name="Daum C."/>
            <person name="Ng V."/>
            <person name="Clum A."/>
            <person name="Steindorff A."/>
            <person name="Ohm R."/>
            <person name="Martin F."/>
            <person name="Silar P."/>
            <person name="Natvig D."/>
            <person name="Lalanne C."/>
            <person name="Gautier V."/>
            <person name="Ament-Velasquez S.L."/>
            <person name="Kruys A."/>
            <person name="Hutchinson M.I."/>
            <person name="Powell A.J."/>
            <person name="Barry K."/>
            <person name="Miller A.N."/>
            <person name="Grigoriev I.V."/>
            <person name="Debuchy R."/>
            <person name="Gladieux P."/>
            <person name="Thoren M.H."/>
            <person name="Johannesson H."/>
        </authorList>
    </citation>
    <scope>NUCLEOTIDE SEQUENCE</scope>
    <source>
        <strain evidence="10">PSN324</strain>
    </source>
</reference>
<dbReference type="InterPro" id="IPR002403">
    <property type="entry name" value="Cyt_P450_E_grp-IV"/>
</dbReference>
<evidence type="ECO:0000256" key="1">
    <source>
        <dbReference type="ARBA" id="ARBA00001971"/>
    </source>
</evidence>
<dbReference type="PRINTS" id="PR00465">
    <property type="entry name" value="EP450IV"/>
</dbReference>
<keyword evidence="3 7" id="KW-0349">Heme</keyword>
<dbReference type="AlphaFoldDB" id="A0AAV9HWQ7"/>
<dbReference type="PROSITE" id="PS00086">
    <property type="entry name" value="CYTOCHROME_P450"/>
    <property type="match status" value="1"/>
</dbReference>
<keyword evidence="8" id="KW-0560">Oxidoreductase</keyword>
<dbReference type="PANTHER" id="PTHR24305:SF232">
    <property type="entry name" value="P450, PUTATIVE (EUROFUNG)-RELATED"/>
    <property type="match status" value="1"/>
</dbReference>
<feature type="transmembrane region" description="Helical" evidence="9">
    <location>
        <begin position="6"/>
        <end position="25"/>
    </location>
</feature>
<dbReference type="PRINTS" id="PR00385">
    <property type="entry name" value="P450"/>
</dbReference>
<dbReference type="EMBL" id="MU864940">
    <property type="protein sequence ID" value="KAK4465400.1"/>
    <property type="molecule type" value="Genomic_DNA"/>
</dbReference>
<evidence type="ECO:0000256" key="6">
    <source>
        <dbReference type="ARBA" id="ARBA00023033"/>
    </source>
</evidence>
<keyword evidence="9" id="KW-0472">Membrane</keyword>
<dbReference type="GO" id="GO:0005506">
    <property type="term" value="F:iron ion binding"/>
    <property type="evidence" value="ECO:0007669"/>
    <property type="project" value="InterPro"/>
</dbReference>
<dbReference type="GO" id="GO:0016705">
    <property type="term" value="F:oxidoreductase activity, acting on paired donors, with incorporation or reduction of molecular oxygen"/>
    <property type="evidence" value="ECO:0007669"/>
    <property type="project" value="InterPro"/>
</dbReference>
<evidence type="ECO:0000256" key="2">
    <source>
        <dbReference type="ARBA" id="ARBA00010617"/>
    </source>
</evidence>
<reference evidence="10" key="1">
    <citation type="journal article" date="2023" name="Mol. Phylogenet. Evol.">
        <title>Genome-scale phylogeny and comparative genomics of the fungal order Sordariales.</title>
        <authorList>
            <person name="Hensen N."/>
            <person name="Bonometti L."/>
            <person name="Westerberg I."/>
            <person name="Brannstrom I.O."/>
            <person name="Guillou S."/>
            <person name="Cros-Aarteil S."/>
            <person name="Calhoun S."/>
            <person name="Haridas S."/>
            <person name="Kuo A."/>
            <person name="Mondo S."/>
            <person name="Pangilinan J."/>
            <person name="Riley R."/>
            <person name="LaButti K."/>
            <person name="Andreopoulos B."/>
            <person name="Lipzen A."/>
            <person name="Chen C."/>
            <person name="Yan M."/>
            <person name="Daum C."/>
            <person name="Ng V."/>
            <person name="Clum A."/>
            <person name="Steindorff A."/>
            <person name="Ohm R.A."/>
            <person name="Martin F."/>
            <person name="Silar P."/>
            <person name="Natvig D.O."/>
            <person name="Lalanne C."/>
            <person name="Gautier V."/>
            <person name="Ament-Velasquez S.L."/>
            <person name="Kruys A."/>
            <person name="Hutchinson M.I."/>
            <person name="Powell A.J."/>
            <person name="Barry K."/>
            <person name="Miller A.N."/>
            <person name="Grigoriev I.V."/>
            <person name="Debuchy R."/>
            <person name="Gladieux P."/>
            <person name="Hiltunen Thoren M."/>
            <person name="Johannesson H."/>
        </authorList>
    </citation>
    <scope>NUCLEOTIDE SEQUENCE</scope>
    <source>
        <strain evidence="10">PSN324</strain>
    </source>
</reference>
<dbReference type="GO" id="GO:0004497">
    <property type="term" value="F:monooxygenase activity"/>
    <property type="evidence" value="ECO:0007669"/>
    <property type="project" value="UniProtKB-KW"/>
</dbReference>
<dbReference type="Gene3D" id="1.10.630.10">
    <property type="entry name" value="Cytochrome P450"/>
    <property type="match status" value="1"/>
</dbReference>
<evidence type="ECO:0000256" key="7">
    <source>
        <dbReference type="PIRSR" id="PIRSR602403-1"/>
    </source>
</evidence>
<organism evidence="10 11">
    <name type="scientific">Cladorrhinum samala</name>
    <dbReference type="NCBI Taxonomy" id="585594"/>
    <lineage>
        <taxon>Eukaryota</taxon>
        <taxon>Fungi</taxon>
        <taxon>Dikarya</taxon>
        <taxon>Ascomycota</taxon>
        <taxon>Pezizomycotina</taxon>
        <taxon>Sordariomycetes</taxon>
        <taxon>Sordariomycetidae</taxon>
        <taxon>Sordariales</taxon>
        <taxon>Podosporaceae</taxon>
        <taxon>Cladorrhinum</taxon>
    </lineage>
</organism>
<dbReference type="SUPFAM" id="SSF48264">
    <property type="entry name" value="Cytochrome P450"/>
    <property type="match status" value="1"/>
</dbReference>
<keyword evidence="5 7" id="KW-0408">Iron</keyword>
<proteinExistence type="inferred from homology"/>
<keyword evidence="11" id="KW-1185">Reference proteome</keyword>
<feature type="binding site" description="axial binding residue" evidence="7">
    <location>
        <position position="522"/>
    </location>
    <ligand>
        <name>heme</name>
        <dbReference type="ChEBI" id="CHEBI:30413"/>
    </ligand>
    <ligandPart>
        <name>Fe</name>
        <dbReference type="ChEBI" id="CHEBI:18248"/>
    </ligandPart>
</feature>
<sequence length="575" mass="64387">MAYEPYLAAASSAVFLIGYIIWNLYPKPLPGAPHFPESTKVLFGDGQYIKATQKENKEPSETIFSLCRKIGRPLFQLLITRFSAPSFVLNDAREIEDILLRRNKEFDRSPMTAQLFKQILPHATLSQLTTPALKAQKRLWSDVMHPDFLRRAVAPKLAASAQDLVELWKVKLGQFGGQPFSVEHDFNDAALDAIWTSILGTKIGVLKHETAKLVDPAAPVDQEAVRTISLVRYAVKEGNRVVDMGLASFWPGLTFFFLSLTPSYRKFMRDSKTELQKIMRAACDRFRSLSGSEGNRDNDDGSSHDTCAMDLVLRKEIQTAQRRNLPSPPDPTLDPAMLEELWLLLLAGHDSTANTLMWFVKYMTSYQSAQATLRKALQDAFSDGENKKPSAAEILERDIPYLDAAIEECLRLAGTASITVRQALTDTQVLGQHIPKGSNVLLNLRMKDPQFEVDESLRSATSRAAQAKSRNGAGGGRFRGPSGRDLEVFEPKRWLYRDENGNEVFDAYSLPSLTFGGGYRGCFGKRMAMIELKIIIATIMLNFEFLPLPDELASMAAEEKVFRKPRMANVRLKAL</sequence>
<protein>
    <submittedName>
        <fullName evidence="10">Cytochrome P450 3A24</fullName>
    </submittedName>
</protein>
<comment type="cofactor">
    <cofactor evidence="1 7">
        <name>heme</name>
        <dbReference type="ChEBI" id="CHEBI:30413"/>
    </cofactor>
</comment>
<evidence type="ECO:0000256" key="9">
    <source>
        <dbReference type="SAM" id="Phobius"/>
    </source>
</evidence>
<dbReference type="InterPro" id="IPR001128">
    <property type="entry name" value="Cyt_P450"/>
</dbReference>
<dbReference type="Proteomes" id="UP001321749">
    <property type="component" value="Unassembled WGS sequence"/>
</dbReference>
<dbReference type="InterPro" id="IPR017972">
    <property type="entry name" value="Cyt_P450_CS"/>
</dbReference>
<evidence type="ECO:0000256" key="3">
    <source>
        <dbReference type="ARBA" id="ARBA00022617"/>
    </source>
</evidence>
<evidence type="ECO:0000256" key="5">
    <source>
        <dbReference type="ARBA" id="ARBA00023004"/>
    </source>
</evidence>
<gene>
    <name evidence="10" type="ORF">QBC42DRAFT_283536</name>
</gene>
<dbReference type="GO" id="GO:0020037">
    <property type="term" value="F:heme binding"/>
    <property type="evidence" value="ECO:0007669"/>
    <property type="project" value="InterPro"/>
</dbReference>
<evidence type="ECO:0000313" key="10">
    <source>
        <dbReference type="EMBL" id="KAK4465400.1"/>
    </source>
</evidence>
<keyword evidence="4 7" id="KW-0479">Metal-binding</keyword>
<dbReference type="InterPro" id="IPR036396">
    <property type="entry name" value="Cyt_P450_sf"/>
</dbReference>
<evidence type="ECO:0000256" key="4">
    <source>
        <dbReference type="ARBA" id="ARBA00022723"/>
    </source>
</evidence>
<accession>A0AAV9HWQ7</accession>
<evidence type="ECO:0000256" key="8">
    <source>
        <dbReference type="RuleBase" id="RU000461"/>
    </source>
</evidence>
<name>A0AAV9HWQ7_9PEZI</name>
<comment type="caution">
    <text evidence="10">The sequence shown here is derived from an EMBL/GenBank/DDBJ whole genome shotgun (WGS) entry which is preliminary data.</text>
</comment>
<dbReference type="Pfam" id="PF00067">
    <property type="entry name" value="p450"/>
    <property type="match status" value="2"/>
</dbReference>
<keyword evidence="9" id="KW-1133">Transmembrane helix</keyword>
<dbReference type="PANTHER" id="PTHR24305">
    <property type="entry name" value="CYTOCHROME P450"/>
    <property type="match status" value="1"/>
</dbReference>